<feature type="binding site" evidence="8">
    <location>
        <position position="69"/>
    </location>
    <ligand>
        <name>Fe cation</name>
        <dbReference type="ChEBI" id="CHEBI:24875"/>
        <label>1</label>
    </ligand>
</feature>
<dbReference type="GO" id="GO:0008682">
    <property type="term" value="F:3-demethoxyubiquinol 3-hydroxylase activity"/>
    <property type="evidence" value="ECO:0007669"/>
    <property type="project" value="UniProtKB-EC"/>
</dbReference>
<feature type="binding site" evidence="8">
    <location>
        <position position="66"/>
    </location>
    <ligand>
        <name>Fe cation</name>
        <dbReference type="ChEBI" id="CHEBI:24875"/>
        <label>2</label>
    </ligand>
</feature>
<evidence type="ECO:0000256" key="6">
    <source>
        <dbReference type="ARBA" id="ARBA00023033"/>
    </source>
</evidence>
<organism evidence="10 11">
    <name type="scientific">Pararhodospirillum photometricum DSM 122</name>
    <dbReference type="NCBI Taxonomy" id="1150469"/>
    <lineage>
        <taxon>Bacteria</taxon>
        <taxon>Pseudomonadati</taxon>
        <taxon>Pseudomonadota</taxon>
        <taxon>Alphaproteobacteria</taxon>
        <taxon>Rhodospirillales</taxon>
        <taxon>Rhodospirillaceae</taxon>
        <taxon>Pararhodospirillum</taxon>
    </lineage>
</organism>
<dbReference type="Proteomes" id="UP000033220">
    <property type="component" value="Chromosome DSM 122"/>
</dbReference>
<evidence type="ECO:0000256" key="9">
    <source>
        <dbReference type="SAM" id="MobiDB-lite"/>
    </source>
</evidence>
<dbReference type="Pfam" id="PF03232">
    <property type="entry name" value="COQ7"/>
    <property type="match status" value="1"/>
</dbReference>
<gene>
    <name evidence="8" type="primary">coq7</name>
    <name evidence="10" type="ORF">RSPPHO_01927</name>
</gene>
<feature type="binding site" evidence="8">
    <location>
        <position position="153"/>
    </location>
    <ligand>
        <name>Fe cation</name>
        <dbReference type="ChEBI" id="CHEBI:24875"/>
        <label>2</label>
    </ligand>
</feature>
<comment type="subcellular location">
    <subcellularLocation>
        <location evidence="8">Cell membrane</location>
        <topology evidence="8">Peripheral membrane protein</topology>
    </subcellularLocation>
</comment>
<dbReference type="PATRIC" id="fig|1150469.3.peg.2164"/>
<dbReference type="HOGENOM" id="CLU_071892_2_0_5"/>
<evidence type="ECO:0000256" key="5">
    <source>
        <dbReference type="ARBA" id="ARBA00023004"/>
    </source>
</evidence>
<evidence type="ECO:0000256" key="7">
    <source>
        <dbReference type="ARBA" id="ARBA00023136"/>
    </source>
</evidence>
<sequence length="189" mass="20750">MPSVSRSHPRRRRPGDPSQAQHIDRVLRVDHAGEYGAVRIYQGQQAVLAWRGSPHARVVAEMQAAEEHHLATFTTLMVERRARPTLLAPLWHVAGFALGAGTALLGDRAAMACTAAVEEVIDGHYLDQVHSLDDDEAPLRDTLETFRAEEAHHRATALAHGAEQAPAYPLLRGAIKSGTRLAIWLSERV</sequence>
<dbReference type="PANTHER" id="PTHR11237">
    <property type="entry name" value="COENZYME Q10 BIOSYNTHESIS PROTEIN 7"/>
    <property type="match status" value="1"/>
</dbReference>
<protein>
    <recommendedName>
        <fullName evidence="8">3-demethoxyubiquinol 3-hydroxylase</fullName>
        <shortName evidence="8">DMQ hydroxylase</shortName>
        <ecNumber evidence="8">1.14.99.60</ecNumber>
    </recommendedName>
    <alternativeName>
        <fullName evidence="8">2-nonaprenyl-3-methyl-6-methoxy-1,4-benzoquinol hydroxylase</fullName>
    </alternativeName>
</protein>
<keyword evidence="6 8" id="KW-0503">Monooxygenase</keyword>
<dbReference type="UniPathway" id="UPA00232"/>
<evidence type="ECO:0000256" key="3">
    <source>
        <dbReference type="ARBA" id="ARBA00022723"/>
    </source>
</evidence>
<dbReference type="RefSeq" id="WP_014415188.1">
    <property type="nucleotide sequence ID" value="NC_017059.1"/>
</dbReference>
<evidence type="ECO:0000256" key="8">
    <source>
        <dbReference type="HAMAP-Rule" id="MF_01658"/>
    </source>
</evidence>
<keyword evidence="10" id="KW-0830">Ubiquinone</keyword>
<comment type="similarity">
    <text evidence="8">Belongs to the COQ7 family.</text>
</comment>
<reference evidence="10 11" key="1">
    <citation type="submission" date="2012-02" db="EMBL/GenBank/DDBJ databases">
        <title>Shotgun genome sequence of Phaeospirillum photometricum DSM 122.</title>
        <authorList>
            <person name="Duquesne K."/>
            <person name="Sturgis J."/>
        </authorList>
    </citation>
    <scope>NUCLEOTIDE SEQUENCE [LARGE SCALE GENOMIC DNA]</scope>
    <source>
        <strain evidence="11">DSM122</strain>
    </source>
</reference>
<evidence type="ECO:0000256" key="1">
    <source>
        <dbReference type="ARBA" id="ARBA00004749"/>
    </source>
</evidence>
<dbReference type="GO" id="GO:0006744">
    <property type="term" value="P:ubiquinone biosynthetic process"/>
    <property type="evidence" value="ECO:0007669"/>
    <property type="project" value="UniProtKB-UniRule"/>
</dbReference>
<comment type="function">
    <text evidence="8">Catalyzes the hydroxylation of 2-nonaprenyl-3-methyl-6-methoxy-1,4-benzoquinol during ubiquinone biosynthesis.</text>
</comment>
<dbReference type="PANTHER" id="PTHR11237:SF4">
    <property type="entry name" value="5-DEMETHOXYUBIQUINONE HYDROXYLASE, MITOCHONDRIAL"/>
    <property type="match status" value="1"/>
</dbReference>
<dbReference type="AlphaFoldDB" id="H6SKN8"/>
<comment type="cofactor">
    <cofactor evidence="8">
        <name>Fe cation</name>
        <dbReference type="ChEBI" id="CHEBI:24875"/>
    </cofactor>
    <text evidence="8">Binds 2 iron ions per subunit.</text>
</comment>
<proteinExistence type="inferred from homology"/>
<feature type="region of interest" description="Disordered" evidence="9">
    <location>
        <begin position="1"/>
        <end position="21"/>
    </location>
</feature>
<evidence type="ECO:0000256" key="2">
    <source>
        <dbReference type="ARBA" id="ARBA00022688"/>
    </source>
</evidence>
<evidence type="ECO:0000256" key="4">
    <source>
        <dbReference type="ARBA" id="ARBA00023002"/>
    </source>
</evidence>
<feature type="binding site" evidence="8">
    <location>
        <position position="150"/>
    </location>
    <ligand>
        <name>Fe cation</name>
        <dbReference type="ChEBI" id="CHEBI:24875"/>
        <label>1</label>
    </ligand>
</feature>
<keyword evidence="11" id="KW-1185">Reference proteome</keyword>
<dbReference type="EC" id="1.14.99.60" evidence="8"/>
<dbReference type="EMBL" id="HE663493">
    <property type="protein sequence ID" value="CCG08553.1"/>
    <property type="molecule type" value="Genomic_DNA"/>
</dbReference>
<dbReference type="STRING" id="1150469.RSPPHO_01927"/>
<name>H6SKN8_PARPM</name>
<dbReference type="CDD" id="cd01042">
    <property type="entry name" value="DMQH"/>
    <property type="match status" value="1"/>
</dbReference>
<evidence type="ECO:0000313" key="10">
    <source>
        <dbReference type="EMBL" id="CCG08553.1"/>
    </source>
</evidence>
<keyword evidence="8" id="KW-1003">Cell membrane</keyword>
<dbReference type="eggNOG" id="COG2941">
    <property type="taxonomic scope" value="Bacteria"/>
</dbReference>
<dbReference type="SUPFAM" id="SSF47240">
    <property type="entry name" value="Ferritin-like"/>
    <property type="match status" value="1"/>
</dbReference>
<dbReference type="InterPro" id="IPR009078">
    <property type="entry name" value="Ferritin-like_SF"/>
</dbReference>
<keyword evidence="4 8" id="KW-0560">Oxidoreductase</keyword>
<comment type="pathway">
    <text evidence="1 8">Cofactor biosynthesis; ubiquinone biosynthesis.</text>
</comment>
<feature type="binding site" evidence="8">
    <location>
        <position position="118"/>
    </location>
    <ligand>
        <name>Fe cation</name>
        <dbReference type="ChEBI" id="CHEBI:24875"/>
        <label>2</label>
    </ligand>
</feature>
<dbReference type="GO" id="GO:0005886">
    <property type="term" value="C:plasma membrane"/>
    <property type="evidence" value="ECO:0007669"/>
    <property type="project" value="UniProtKB-SubCell"/>
</dbReference>
<keyword evidence="3 8" id="KW-0479">Metal-binding</keyword>
<comment type="catalytic activity">
    <reaction evidence="8">
        <text>a 5-methoxy-2-methyl-3-(all-trans-polyprenyl)benzene-1,4-diol + AH2 + O2 = a 3-demethylubiquinol + A + H2O</text>
        <dbReference type="Rhea" id="RHEA:50908"/>
        <dbReference type="Rhea" id="RHEA-COMP:10859"/>
        <dbReference type="Rhea" id="RHEA-COMP:10914"/>
        <dbReference type="ChEBI" id="CHEBI:13193"/>
        <dbReference type="ChEBI" id="CHEBI:15377"/>
        <dbReference type="ChEBI" id="CHEBI:15379"/>
        <dbReference type="ChEBI" id="CHEBI:17499"/>
        <dbReference type="ChEBI" id="CHEBI:84167"/>
        <dbReference type="ChEBI" id="CHEBI:84422"/>
        <dbReference type="EC" id="1.14.99.60"/>
    </reaction>
</comment>
<evidence type="ECO:0000313" key="11">
    <source>
        <dbReference type="Proteomes" id="UP000033220"/>
    </source>
</evidence>
<feature type="binding site" evidence="8">
    <location>
        <position position="66"/>
    </location>
    <ligand>
        <name>Fe cation</name>
        <dbReference type="ChEBI" id="CHEBI:24875"/>
        <label>1</label>
    </ligand>
</feature>
<accession>H6SKN8</accession>
<dbReference type="KEGG" id="rpm:RSPPHO_01927"/>
<feature type="binding site" evidence="8">
    <location>
        <position position="34"/>
    </location>
    <ligand>
        <name>Fe cation</name>
        <dbReference type="ChEBI" id="CHEBI:24875"/>
        <label>1</label>
    </ligand>
</feature>
<dbReference type="GO" id="GO:0046872">
    <property type="term" value="F:metal ion binding"/>
    <property type="evidence" value="ECO:0007669"/>
    <property type="project" value="UniProtKB-KW"/>
</dbReference>
<dbReference type="HAMAP" id="MF_01658">
    <property type="entry name" value="COQ7"/>
    <property type="match status" value="1"/>
</dbReference>
<keyword evidence="7 8" id="KW-0472">Membrane</keyword>
<keyword evidence="2 8" id="KW-0831">Ubiquinone biosynthesis</keyword>
<feature type="binding site" evidence="8">
    <location>
        <position position="150"/>
    </location>
    <ligand>
        <name>Fe cation</name>
        <dbReference type="ChEBI" id="CHEBI:24875"/>
        <label>2</label>
    </ligand>
</feature>
<dbReference type="OrthoDB" id="7559360at2"/>
<keyword evidence="5 8" id="KW-0408">Iron</keyword>
<dbReference type="InterPro" id="IPR011566">
    <property type="entry name" value="Ubq_synth_Coq7"/>
</dbReference>